<dbReference type="SUPFAM" id="SSF48452">
    <property type="entry name" value="TPR-like"/>
    <property type="match status" value="1"/>
</dbReference>
<name>A0AAD5L0M3_9FUNG</name>
<dbReference type="Gene3D" id="1.20.1280.50">
    <property type="match status" value="1"/>
</dbReference>
<reference evidence="2" key="2">
    <citation type="submission" date="2023-02" db="EMBL/GenBank/DDBJ databases">
        <authorList>
            <consortium name="DOE Joint Genome Institute"/>
            <person name="Mondo S.J."/>
            <person name="Chang Y."/>
            <person name="Wang Y."/>
            <person name="Ahrendt S."/>
            <person name="Andreopoulos W."/>
            <person name="Barry K."/>
            <person name="Beard J."/>
            <person name="Benny G.L."/>
            <person name="Blankenship S."/>
            <person name="Bonito G."/>
            <person name="Cuomo C."/>
            <person name="Desiro A."/>
            <person name="Gervers K.A."/>
            <person name="Hundley H."/>
            <person name="Kuo A."/>
            <person name="LaButti K."/>
            <person name="Lang B.F."/>
            <person name="Lipzen A."/>
            <person name="O'Donnell K."/>
            <person name="Pangilinan J."/>
            <person name="Reynolds N."/>
            <person name="Sandor L."/>
            <person name="Smith M.W."/>
            <person name="Tsang A."/>
            <person name="Grigoriev I.V."/>
            <person name="Stajich J.E."/>
            <person name="Spatafora J.W."/>
        </authorList>
    </citation>
    <scope>NUCLEOTIDE SEQUENCE</scope>
    <source>
        <strain evidence="2">RSA 2281</strain>
    </source>
</reference>
<evidence type="ECO:0000313" key="2">
    <source>
        <dbReference type="EMBL" id="KAI9278882.1"/>
    </source>
</evidence>
<accession>A0AAD5L0M3</accession>
<protein>
    <recommendedName>
        <fullName evidence="1">F-box domain-containing protein</fullName>
    </recommendedName>
</protein>
<sequence length="263" mass="29778">MVTAVWDELSKTTTTATNALGNNSLSQAIEQSTTAIQLLRNQFVTLLEIRATAWAKAGNSSKELEDALTMVDIAPHCSTGYLRSSTLYANLGYQKSAVEILEKGVDNVPHHDPQYISLVQNAMIAQMQLRRRVDFITTCPPEIVCIILDKVSMDDLYDCICVSTTWRKIIVHHPYRWKTFKISDFKSNSVELLLPVVSPYIEELHVWGSQTFIGKQLTVIQTNQFSRLRSLNINHEPYTSQSSILVFLYMKESSIPFQKSEIS</sequence>
<dbReference type="InterPro" id="IPR011990">
    <property type="entry name" value="TPR-like_helical_dom_sf"/>
</dbReference>
<dbReference type="EMBL" id="JAIXMP010000001">
    <property type="protein sequence ID" value="KAI9278882.1"/>
    <property type="molecule type" value="Genomic_DNA"/>
</dbReference>
<keyword evidence="3" id="KW-1185">Reference proteome</keyword>
<evidence type="ECO:0000313" key="3">
    <source>
        <dbReference type="Proteomes" id="UP001209540"/>
    </source>
</evidence>
<dbReference type="Proteomes" id="UP001209540">
    <property type="component" value="Unassembled WGS sequence"/>
</dbReference>
<comment type="caution">
    <text evidence="2">The sequence shown here is derived from an EMBL/GenBank/DDBJ whole genome shotgun (WGS) entry which is preliminary data.</text>
</comment>
<dbReference type="InterPro" id="IPR001810">
    <property type="entry name" value="F-box_dom"/>
</dbReference>
<proteinExistence type="predicted"/>
<organism evidence="2 3">
    <name type="scientific">Phascolomyces articulosus</name>
    <dbReference type="NCBI Taxonomy" id="60185"/>
    <lineage>
        <taxon>Eukaryota</taxon>
        <taxon>Fungi</taxon>
        <taxon>Fungi incertae sedis</taxon>
        <taxon>Mucoromycota</taxon>
        <taxon>Mucoromycotina</taxon>
        <taxon>Mucoromycetes</taxon>
        <taxon>Mucorales</taxon>
        <taxon>Lichtheimiaceae</taxon>
        <taxon>Phascolomyces</taxon>
    </lineage>
</organism>
<dbReference type="InterPro" id="IPR036047">
    <property type="entry name" value="F-box-like_dom_sf"/>
</dbReference>
<dbReference type="AlphaFoldDB" id="A0AAD5L0M3"/>
<reference evidence="2" key="1">
    <citation type="journal article" date="2022" name="IScience">
        <title>Evolution of zygomycete secretomes and the origins of terrestrial fungal ecologies.</title>
        <authorList>
            <person name="Chang Y."/>
            <person name="Wang Y."/>
            <person name="Mondo S."/>
            <person name="Ahrendt S."/>
            <person name="Andreopoulos W."/>
            <person name="Barry K."/>
            <person name="Beard J."/>
            <person name="Benny G.L."/>
            <person name="Blankenship S."/>
            <person name="Bonito G."/>
            <person name="Cuomo C."/>
            <person name="Desiro A."/>
            <person name="Gervers K.A."/>
            <person name="Hundley H."/>
            <person name="Kuo A."/>
            <person name="LaButti K."/>
            <person name="Lang B.F."/>
            <person name="Lipzen A."/>
            <person name="O'Donnell K."/>
            <person name="Pangilinan J."/>
            <person name="Reynolds N."/>
            <person name="Sandor L."/>
            <person name="Smith M.E."/>
            <person name="Tsang A."/>
            <person name="Grigoriev I.V."/>
            <person name="Stajich J.E."/>
            <person name="Spatafora J.W."/>
        </authorList>
    </citation>
    <scope>NUCLEOTIDE SEQUENCE</scope>
    <source>
        <strain evidence="2">RSA 2281</strain>
    </source>
</reference>
<dbReference type="Pfam" id="PF00646">
    <property type="entry name" value="F-box"/>
    <property type="match status" value="1"/>
</dbReference>
<dbReference type="SUPFAM" id="SSF81383">
    <property type="entry name" value="F-box domain"/>
    <property type="match status" value="1"/>
</dbReference>
<feature type="domain" description="F-box" evidence="1">
    <location>
        <begin position="140"/>
        <end position="174"/>
    </location>
</feature>
<evidence type="ECO:0000259" key="1">
    <source>
        <dbReference type="Pfam" id="PF00646"/>
    </source>
</evidence>
<dbReference type="Gene3D" id="1.25.40.10">
    <property type="entry name" value="Tetratricopeptide repeat domain"/>
    <property type="match status" value="1"/>
</dbReference>
<gene>
    <name evidence="2" type="ORF">BDA99DRAFT_18122</name>
</gene>